<dbReference type="HAMAP" id="MF_00772">
    <property type="entry name" value="OGT"/>
    <property type="match status" value="1"/>
</dbReference>
<comment type="catalytic activity">
    <reaction evidence="1 9">
        <text>a 4-O-methyl-thymidine in DNA + L-cysteinyl-[protein] = a thymidine in DNA + S-methyl-L-cysteinyl-[protein]</text>
        <dbReference type="Rhea" id="RHEA:53428"/>
        <dbReference type="Rhea" id="RHEA-COMP:10131"/>
        <dbReference type="Rhea" id="RHEA-COMP:10132"/>
        <dbReference type="Rhea" id="RHEA-COMP:13555"/>
        <dbReference type="Rhea" id="RHEA-COMP:13556"/>
        <dbReference type="ChEBI" id="CHEBI:29950"/>
        <dbReference type="ChEBI" id="CHEBI:82612"/>
        <dbReference type="ChEBI" id="CHEBI:137386"/>
        <dbReference type="ChEBI" id="CHEBI:137387"/>
        <dbReference type="EC" id="2.1.1.63"/>
    </reaction>
</comment>
<dbReference type="InterPro" id="IPR014048">
    <property type="entry name" value="MethylDNA_cys_MeTrfase_DNA-bd"/>
</dbReference>
<dbReference type="GO" id="GO:0006307">
    <property type="term" value="P:DNA alkylation repair"/>
    <property type="evidence" value="ECO:0007669"/>
    <property type="project" value="UniProtKB-UniRule"/>
</dbReference>
<dbReference type="Gene3D" id="3.30.160.70">
    <property type="entry name" value="Methylated DNA-protein cysteine methyltransferase domain"/>
    <property type="match status" value="1"/>
</dbReference>
<dbReference type="SUPFAM" id="SSF53155">
    <property type="entry name" value="Methylated DNA-protein cysteine methyltransferase domain"/>
    <property type="match status" value="1"/>
</dbReference>
<keyword evidence="6 9" id="KW-0227">DNA damage</keyword>
<dbReference type="GO" id="GO:0032259">
    <property type="term" value="P:methylation"/>
    <property type="evidence" value="ECO:0007669"/>
    <property type="project" value="UniProtKB-KW"/>
</dbReference>
<comment type="miscellaneous">
    <text evidence="9">This enzyme catalyzes only one turnover and therefore is not strictly catalytic. According to one definition, an enzyme is a biocatalyst that acts repeatedly and over many reaction cycles.</text>
</comment>
<feature type="active site" description="Nucleophile; methyl group acceptor" evidence="9">
    <location>
        <position position="110"/>
    </location>
</feature>
<evidence type="ECO:0000259" key="11">
    <source>
        <dbReference type="Pfam" id="PF02870"/>
    </source>
</evidence>
<dbReference type="Gene3D" id="1.10.10.10">
    <property type="entry name" value="Winged helix-like DNA-binding domain superfamily/Winged helix DNA-binding domain"/>
    <property type="match status" value="1"/>
</dbReference>
<dbReference type="InterPro" id="IPR036388">
    <property type="entry name" value="WH-like_DNA-bd_sf"/>
</dbReference>
<evidence type="ECO:0000256" key="4">
    <source>
        <dbReference type="ARBA" id="ARBA00022603"/>
    </source>
</evidence>
<dbReference type="InterPro" id="IPR036217">
    <property type="entry name" value="MethylDNA_cys_MeTrfase_DNAb"/>
</dbReference>
<comment type="caution">
    <text evidence="12">The sequence shown here is derived from an EMBL/GenBank/DDBJ whole genome shotgun (WGS) entry which is preliminary data.</text>
</comment>
<dbReference type="InterPro" id="IPR001497">
    <property type="entry name" value="MethylDNA_cys_MeTrfase_AS"/>
</dbReference>
<evidence type="ECO:0000313" key="13">
    <source>
        <dbReference type="Proteomes" id="UP000309561"/>
    </source>
</evidence>
<dbReference type="FunFam" id="1.10.10.10:FF:000214">
    <property type="entry name" value="Methylated-DNA--protein-cysteine methyltransferase"/>
    <property type="match status" value="1"/>
</dbReference>
<protein>
    <recommendedName>
        <fullName evidence="9">Methylated-DNA--protein-cysteine methyltransferase</fullName>
        <ecNumber evidence="9">2.1.1.63</ecNumber>
    </recommendedName>
    <alternativeName>
        <fullName evidence="9">6-O-methylguanine-DNA methyltransferase</fullName>
        <shortName evidence="9">MGMT</shortName>
    </alternativeName>
    <alternativeName>
        <fullName evidence="9">O-6-methylguanine-DNA-alkyltransferase</fullName>
    </alternativeName>
</protein>
<dbReference type="GO" id="GO:0005737">
    <property type="term" value="C:cytoplasm"/>
    <property type="evidence" value="ECO:0007669"/>
    <property type="project" value="UniProtKB-SubCell"/>
</dbReference>
<dbReference type="AlphaFoldDB" id="A0A4U2Z670"/>
<dbReference type="PROSITE" id="PS00374">
    <property type="entry name" value="MGMT"/>
    <property type="match status" value="1"/>
</dbReference>
<dbReference type="SUPFAM" id="SSF46767">
    <property type="entry name" value="Methylated DNA-protein cysteine methyltransferase, C-terminal domain"/>
    <property type="match status" value="1"/>
</dbReference>
<comment type="function">
    <text evidence="9">Involved in the cellular defense against the biological effects of O6-methylguanine (O6-MeG) and O4-methylthymine (O4-MeT) in DNA. Repairs the methylated nucleobase in DNA by stoichiometrically transferring the methyl group to a cysteine residue in the enzyme. This is a suicide reaction: the enzyme is irreversibly inactivated.</text>
</comment>
<dbReference type="Pfam" id="PF02870">
    <property type="entry name" value="Methyltransf_1N"/>
    <property type="match status" value="1"/>
</dbReference>
<dbReference type="EC" id="2.1.1.63" evidence="9"/>
<evidence type="ECO:0000256" key="9">
    <source>
        <dbReference type="HAMAP-Rule" id="MF_00772"/>
    </source>
</evidence>
<dbReference type="CDD" id="cd06445">
    <property type="entry name" value="ATase"/>
    <property type="match status" value="1"/>
</dbReference>
<feature type="domain" description="Methylated-DNA-[protein]-cysteine S-methyltransferase DNA binding" evidence="10">
    <location>
        <begin position="59"/>
        <end position="138"/>
    </location>
</feature>
<evidence type="ECO:0000256" key="1">
    <source>
        <dbReference type="ARBA" id="ARBA00001286"/>
    </source>
</evidence>
<evidence type="ECO:0000259" key="10">
    <source>
        <dbReference type="Pfam" id="PF01035"/>
    </source>
</evidence>
<comment type="subcellular location">
    <subcellularLocation>
        <location evidence="9">Cytoplasm</location>
    </subcellularLocation>
</comment>
<evidence type="ECO:0000256" key="7">
    <source>
        <dbReference type="ARBA" id="ARBA00023204"/>
    </source>
</evidence>
<dbReference type="InterPro" id="IPR023546">
    <property type="entry name" value="MGMT"/>
</dbReference>
<name>A0A4U2Z670_9BACT</name>
<dbReference type="InterPro" id="IPR008332">
    <property type="entry name" value="MethylG_MeTrfase_N"/>
</dbReference>
<comment type="similarity">
    <text evidence="2 9">Belongs to the MGMT family.</text>
</comment>
<evidence type="ECO:0000256" key="8">
    <source>
        <dbReference type="ARBA" id="ARBA00049348"/>
    </source>
</evidence>
<keyword evidence="7 9" id="KW-0234">DNA repair</keyword>
<dbReference type="NCBIfam" id="TIGR00589">
    <property type="entry name" value="ogt"/>
    <property type="match status" value="1"/>
</dbReference>
<evidence type="ECO:0000256" key="5">
    <source>
        <dbReference type="ARBA" id="ARBA00022679"/>
    </source>
</evidence>
<dbReference type="Pfam" id="PF01035">
    <property type="entry name" value="DNA_binding_1"/>
    <property type="match status" value="1"/>
</dbReference>
<keyword evidence="4 9" id="KW-0489">Methyltransferase</keyword>
<evidence type="ECO:0000256" key="3">
    <source>
        <dbReference type="ARBA" id="ARBA00022490"/>
    </source>
</evidence>
<evidence type="ECO:0000313" key="12">
    <source>
        <dbReference type="EMBL" id="TKI69424.1"/>
    </source>
</evidence>
<feature type="domain" description="Methylguanine DNA methyltransferase ribonuclease-like" evidence="11">
    <location>
        <begin position="9"/>
        <end position="55"/>
    </location>
</feature>
<keyword evidence="13" id="KW-1185">Reference proteome</keyword>
<reference evidence="12 13" key="1">
    <citation type="submission" date="2019-04" db="EMBL/GenBank/DDBJ databases">
        <title>Sulfurimonas crateris sp. nov. a facultative anaerobic sulfur-oxidizing chemolithautotrophic bacterium isolated from a terrestrial mud vulcano.</title>
        <authorList>
            <person name="Ratnikova N.M."/>
            <person name="Slobodkin A.I."/>
            <person name="Merkel A.Y."/>
            <person name="Novikov A."/>
            <person name="Bonch-Osmolovskaya E.A."/>
            <person name="Slobodkina G.B."/>
        </authorList>
    </citation>
    <scope>NUCLEOTIDE SEQUENCE [LARGE SCALE GENOMIC DNA]</scope>
    <source>
        <strain evidence="12 13">SN118</strain>
    </source>
</reference>
<gene>
    <name evidence="12" type="ORF">FCU45_06740</name>
</gene>
<keyword evidence="3 9" id="KW-0963">Cytoplasm</keyword>
<comment type="catalytic activity">
    <reaction evidence="8 9">
        <text>a 6-O-methyl-2'-deoxyguanosine in DNA + L-cysteinyl-[protein] = S-methyl-L-cysteinyl-[protein] + a 2'-deoxyguanosine in DNA</text>
        <dbReference type="Rhea" id="RHEA:24000"/>
        <dbReference type="Rhea" id="RHEA-COMP:10131"/>
        <dbReference type="Rhea" id="RHEA-COMP:10132"/>
        <dbReference type="Rhea" id="RHEA-COMP:11367"/>
        <dbReference type="Rhea" id="RHEA-COMP:11368"/>
        <dbReference type="ChEBI" id="CHEBI:29950"/>
        <dbReference type="ChEBI" id="CHEBI:82612"/>
        <dbReference type="ChEBI" id="CHEBI:85445"/>
        <dbReference type="ChEBI" id="CHEBI:85448"/>
        <dbReference type="EC" id="2.1.1.63"/>
    </reaction>
</comment>
<organism evidence="12 13">
    <name type="scientific">Sulfurimonas crateris</name>
    <dbReference type="NCBI Taxonomy" id="2574727"/>
    <lineage>
        <taxon>Bacteria</taxon>
        <taxon>Pseudomonadati</taxon>
        <taxon>Campylobacterota</taxon>
        <taxon>Epsilonproteobacteria</taxon>
        <taxon>Campylobacterales</taxon>
        <taxon>Sulfurimonadaceae</taxon>
        <taxon>Sulfurimonas</taxon>
    </lineage>
</organism>
<dbReference type="OrthoDB" id="9802228at2"/>
<dbReference type="PANTHER" id="PTHR10815">
    <property type="entry name" value="METHYLATED-DNA--PROTEIN-CYSTEINE METHYLTRANSFERASE"/>
    <property type="match status" value="1"/>
</dbReference>
<dbReference type="PANTHER" id="PTHR10815:SF13">
    <property type="entry name" value="METHYLATED-DNA--PROTEIN-CYSTEINE METHYLTRANSFERASE"/>
    <property type="match status" value="1"/>
</dbReference>
<accession>A0A4U2Z670</accession>
<dbReference type="GO" id="GO:0003908">
    <property type="term" value="F:methylated-DNA-[protein]-cysteine S-methyltransferase activity"/>
    <property type="evidence" value="ECO:0007669"/>
    <property type="project" value="UniProtKB-UniRule"/>
</dbReference>
<evidence type="ECO:0000256" key="6">
    <source>
        <dbReference type="ARBA" id="ARBA00022763"/>
    </source>
</evidence>
<proteinExistence type="inferred from homology"/>
<dbReference type="Proteomes" id="UP000309561">
    <property type="component" value="Unassembled WGS sequence"/>
</dbReference>
<sequence>MLKAVADANALIHLDFVEEETQDKCSDHPLLLQLERELNEYFCKKRQTFTLPLSPSGTEFQMDVWNTLLKIPYGKTVSYAKEAQMLGNPKAVRAVANANGKNPIAILIPCHRVISSNGNIGGYTGGVWRKEFLLSLEKE</sequence>
<dbReference type="InterPro" id="IPR036631">
    <property type="entry name" value="MGMT_N_sf"/>
</dbReference>
<evidence type="ECO:0000256" key="2">
    <source>
        <dbReference type="ARBA" id="ARBA00008711"/>
    </source>
</evidence>
<keyword evidence="5 9" id="KW-0808">Transferase</keyword>
<dbReference type="EMBL" id="SZPX01000005">
    <property type="protein sequence ID" value="TKI69424.1"/>
    <property type="molecule type" value="Genomic_DNA"/>
</dbReference>